<dbReference type="Pfam" id="PF04351">
    <property type="entry name" value="PilP"/>
    <property type="match status" value="1"/>
</dbReference>
<comment type="caution">
    <text evidence="2">The sequence shown here is derived from an EMBL/GenBank/DDBJ whole genome shotgun (WGS) entry which is preliminary data.</text>
</comment>
<feature type="region of interest" description="Disordered" evidence="1">
    <location>
        <begin position="61"/>
        <end position="81"/>
    </location>
</feature>
<dbReference type="InterPro" id="IPR007446">
    <property type="entry name" value="PilP"/>
</dbReference>
<organism evidence="2">
    <name type="scientific">mine drainage metagenome</name>
    <dbReference type="NCBI Taxonomy" id="410659"/>
    <lineage>
        <taxon>unclassified sequences</taxon>
        <taxon>metagenomes</taxon>
        <taxon>ecological metagenomes</taxon>
    </lineage>
</organism>
<dbReference type="PROSITE" id="PS51257">
    <property type="entry name" value="PROKAR_LIPOPROTEIN"/>
    <property type="match status" value="1"/>
</dbReference>
<proteinExistence type="predicted"/>
<accession>A0A1J5QK84</accession>
<dbReference type="Gene3D" id="2.30.30.830">
    <property type="match status" value="1"/>
</dbReference>
<sequence length="168" mass="18578">MRAWFSIIVACALLAACGTNEGDDLDKFIKESGKDMRGKVDPLPEVTPFVPVEFNRDGALNDPFRPRKAQTAKSGGLQPDLNRPREALEAFPLESLKYVGSLQKGKLRYALVRAPDNAINQVTIGNYLGMNLGMVTDITDNEIKIKEIVQDELSGDWVERSASINLQE</sequence>
<name>A0A1J5QK84_9ZZZZ</name>
<dbReference type="EMBL" id="MLJW01000663">
    <property type="protein sequence ID" value="OIQ83888.1"/>
    <property type="molecule type" value="Genomic_DNA"/>
</dbReference>
<dbReference type="PIRSF" id="PIRSF016481">
    <property type="entry name" value="Pilus_assembly_PilP"/>
    <property type="match status" value="1"/>
</dbReference>
<evidence type="ECO:0000256" key="1">
    <source>
        <dbReference type="SAM" id="MobiDB-lite"/>
    </source>
</evidence>
<protein>
    <submittedName>
        <fullName evidence="2">Pilus assembly protein, PilP</fullName>
    </submittedName>
</protein>
<evidence type="ECO:0000313" key="2">
    <source>
        <dbReference type="EMBL" id="OIQ83888.1"/>
    </source>
</evidence>
<reference evidence="2" key="1">
    <citation type="submission" date="2016-10" db="EMBL/GenBank/DDBJ databases">
        <title>Sequence of Gallionella enrichment culture.</title>
        <authorList>
            <person name="Poehlein A."/>
            <person name="Muehling M."/>
            <person name="Daniel R."/>
        </authorList>
    </citation>
    <scope>NUCLEOTIDE SEQUENCE</scope>
</reference>
<gene>
    <name evidence="2" type="ORF">GALL_342970</name>
</gene>
<dbReference type="AlphaFoldDB" id="A0A1J5QK84"/>